<reference evidence="6" key="1">
    <citation type="journal article" date="2020" name="mSystems">
        <title>Genome- and Community-Level Interaction Insights into Carbon Utilization and Element Cycling Functions of Hydrothermarchaeota in Hydrothermal Sediment.</title>
        <authorList>
            <person name="Zhou Z."/>
            <person name="Liu Y."/>
            <person name="Xu W."/>
            <person name="Pan J."/>
            <person name="Luo Z.H."/>
            <person name="Li M."/>
        </authorList>
    </citation>
    <scope>NUCLEOTIDE SEQUENCE [LARGE SCALE GENOMIC DNA]</scope>
    <source>
        <strain evidence="6">HyVt-570</strain>
    </source>
</reference>
<sequence>MAHRHGKPPRRGLILALGGGGVRGFAHLGALRAIREANLPIAGVAGSSAGAYAAANLALDLPLEPEPLLTHVVDRKLADLFMANGNRLLRAARIQGRLFKALRHTAIADAERLREGLRELYGDARIEELDLPLAINAADLNTGEVVVLREGPLVDAVMASSAIPGIFPPVPWGGRLLVDGDVVEKVPVTAAQTLGQGVVVGVDVSNPVRPHKPHNSFEVMLMASEASIRRLKRLALERADATLSLVPEQPVDTFDYERAEALFRFGYETAREQLEALRALLEPRPRGLRAWLQSVTQSRARKR</sequence>
<feature type="short sequence motif" description="GXSXG" evidence="4">
    <location>
        <begin position="46"/>
        <end position="50"/>
    </location>
</feature>
<evidence type="ECO:0000259" key="5">
    <source>
        <dbReference type="PROSITE" id="PS51635"/>
    </source>
</evidence>
<organism evidence="6">
    <name type="scientific">Oceanithermus profundus</name>
    <dbReference type="NCBI Taxonomy" id="187137"/>
    <lineage>
        <taxon>Bacteria</taxon>
        <taxon>Thermotogati</taxon>
        <taxon>Deinococcota</taxon>
        <taxon>Deinococci</taxon>
        <taxon>Thermales</taxon>
        <taxon>Thermaceae</taxon>
        <taxon>Oceanithermus</taxon>
    </lineage>
</organism>
<dbReference type="Proteomes" id="UP000885759">
    <property type="component" value="Unassembled WGS sequence"/>
</dbReference>
<dbReference type="GO" id="GO:0016042">
    <property type="term" value="P:lipid catabolic process"/>
    <property type="evidence" value="ECO:0007669"/>
    <property type="project" value="UniProtKB-UniRule"/>
</dbReference>
<dbReference type="AlphaFoldDB" id="A0A7C4V826"/>
<evidence type="ECO:0000256" key="2">
    <source>
        <dbReference type="ARBA" id="ARBA00022963"/>
    </source>
</evidence>
<feature type="active site" description="Proton acceptor" evidence="4">
    <location>
        <position position="179"/>
    </location>
</feature>
<dbReference type="EMBL" id="DRPZ01000257">
    <property type="protein sequence ID" value="HGY10409.1"/>
    <property type="molecule type" value="Genomic_DNA"/>
</dbReference>
<feature type="active site" description="Nucleophile" evidence="4">
    <location>
        <position position="48"/>
    </location>
</feature>
<evidence type="ECO:0000313" key="6">
    <source>
        <dbReference type="EMBL" id="HGY10409.1"/>
    </source>
</evidence>
<keyword evidence="3 4" id="KW-0443">Lipid metabolism</keyword>
<dbReference type="Pfam" id="PF01734">
    <property type="entry name" value="Patatin"/>
    <property type="match status" value="1"/>
</dbReference>
<accession>A0A7C4V826</accession>
<dbReference type="InterPro" id="IPR050301">
    <property type="entry name" value="NTE"/>
</dbReference>
<name>A0A7C4V826_9DEIN</name>
<dbReference type="PANTHER" id="PTHR14226:SF29">
    <property type="entry name" value="NEUROPATHY TARGET ESTERASE SWS"/>
    <property type="match status" value="1"/>
</dbReference>
<evidence type="ECO:0000256" key="3">
    <source>
        <dbReference type="ARBA" id="ARBA00023098"/>
    </source>
</evidence>
<dbReference type="GO" id="GO:0016787">
    <property type="term" value="F:hydrolase activity"/>
    <property type="evidence" value="ECO:0007669"/>
    <property type="project" value="UniProtKB-UniRule"/>
</dbReference>
<gene>
    <name evidence="6" type="ORF">ENK37_10245</name>
</gene>
<feature type="short sequence motif" description="GXGXXG" evidence="4">
    <location>
        <begin position="19"/>
        <end position="24"/>
    </location>
</feature>
<protein>
    <submittedName>
        <fullName evidence="6">Patatin</fullName>
    </submittedName>
</protein>
<dbReference type="Gene3D" id="3.40.1090.10">
    <property type="entry name" value="Cytosolic phospholipase A2 catalytic domain"/>
    <property type="match status" value="1"/>
</dbReference>
<evidence type="ECO:0000256" key="1">
    <source>
        <dbReference type="ARBA" id="ARBA00022801"/>
    </source>
</evidence>
<evidence type="ECO:0000256" key="4">
    <source>
        <dbReference type="PROSITE-ProRule" id="PRU01161"/>
    </source>
</evidence>
<feature type="domain" description="PNPLA" evidence="5">
    <location>
        <begin position="15"/>
        <end position="192"/>
    </location>
</feature>
<dbReference type="InterPro" id="IPR016035">
    <property type="entry name" value="Acyl_Trfase/lysoPLipase"/>
</dbReference>
<keyword evidence="1 4" id="KW-0378">Hydrolase</keyword>
<keyword evidence="2 4" id="KW-0442">Lipid degradation</keyword>
<dbReference type="InterPro" id="IPR002641">
    <property type="entry name" value="PNPLA_dom"/>
</dbReference>
<dbReference type="SUPFAM" id="SSF52151">
    <property type="entry name" value="FabD/lysophospholipase-like"/>
    <property type="match status" value="1"/>
</dbReference>
<comment type="caution">
    <text evidence="4">Lacks conserved residue(s) required for the propagation of feature annotation.</text>
</comment>
<dbReference type="PROSITE" id="PS51635">
    <property type="entry name" value="PNPLA"/>
    <property type="match status" value="1"/>
</dbReference>
<dbReference type="PANTHER" id="PTHR14226">
    <property type="entry name" value="NEUROPATHY TARGET ESTERASE/SWISS CHEESE D.MELANOGASTER"/>
    <property type="match status" value="1"/>
</dbReference>
<comment type="caution">
    <text evidence="6">The sequence shown here is derived from an EMBL/GenBank/DDBJ whole genome shotgun (WGS) entry which is preliminary data.</text>
</comment>
<proteinExistence type="predicted"/>